<dbReference type="Proteomes" id="UP000233551">
    <property type="component" value="Unassembled WGS sequence"/>
</dbReference>
<proteinExistence type="predicted"/>
<dbReference type="EMBL" id="PGOL01000887">
    <property type="protein sequence ID" value="PKI63546.1"/>
    <property type="molecule type" value="Genomic_DNA"/>
</dbReference>
<dbReference type="AlphaFoldDB" id="A0A2I0K775"/>
<name>A0A2I0K775_PUNGR</name>
<gene>
    <name evidence="2" type="ORF">CRG98_016064</name>
</gene>
<feature type="compositionally biased region" description="Low complexity" evidence="1">
    <location>
        <begin position="188"/>
        <end position="201"/>
    </location>
</feature>
<evidence type="ECO:0000256" key="1">
    <source>
        <dbReference type="SAM" id="MobiDB-lite"/>
    </source>
</evidence>
<evidence type="ECO:0000313" key="2">
    <source>
        <dbReference type="EMBL" id="PKI63546.1"/>
    </source>
</evidence>
<sequence>MKALLVQHNLEEALEGENKLTADLSLAERNTVMLKRGRPSQEELSKAKKQARRALEECNSSGGKACPGIKEKSDLIGYTRKAWRLIQVPRWSLKNLEGRPHGDEGTVAKGHYLESLRDGGELLGTNKVEKRRLYAIDKASKFLISNVAFDVPTLVKQIKGTCRGQVEKPRRKTLKHHNSTETEIKTNPRPSSLRPRPSCPRSRPRPCDLEPTTLEPSSLTSLPFKVASVSPFSHPQPPQSPFSHGRNRLISSLTLVDLPSQLKVVFMFSKPDPFNNRVVYGL</sequence>
<feature type="region of interest" description="Disordered" evidence="1">
    <location>
        <begin position="165"/>
        <end position="214"/>
    </location>
</feature>
<evidence type="ECO:0000313" key="3">
    <source>
        <dbReference type="Proteomes" id="UP000233551"/>
    </source>
</evidence>
<comment type="caution">
    <text evidence="2">The sequence shown here is derived from an EMBL/GenBank/DDBJ whole genome shotgun (WGS) entry which is preliminary data.</text>
</comment>
<keyword evidence="3" id="KW-1185">Reference proteome</keyword>
<protein>
    <submittedName>
        <fullName evidence="2">Uncharacterized protein</fullName>
    </submittedName>
</protein>
<accession>A0A2I0K775</accession>
<organism evidence="2 3">
    <name type="scientific">Punica granatum</name>
    <name type="common">Pomegranate</name>
    <dbReference type="NCBI Taxonomy" id="22663"/>
    <lineage>
        <taxon>Eukaryota</taxon>
        <taxon>Viridiplantae</taxon>
        <taxon>Streptophyta</taxon>
        <taxon>Embryophyta</taxon>
        <taxon>Tracheophyta</taxon>
        <taxon>Spermatophyta</taxon>
        <taxon>Magnoliopsida</taxon>
        <taxon>eudicotyledons</taxon>
        <taxon>Gunneridae</taxon>
        <taxon>Pentapetalae</taxon>
        <taxon>rosids</taxon>
        <taxon>malvids</taxon>
        <taxon>Myrtales</taxon>
        <taxon>Lythraceae</taxon>
        <taxon>Punica</taxon>
    </lineage>
</organism>
<reference evidence="2 3" key="1">
    <citation type="submission" date="2017-11" db="EMBL/GenBank/DDBJ databases">
        <title>De-novo sequencing of pomegranate (Punica granatum L.) genome.</title>
        <authorList>
            <person name="Akparov Z."/>
            <person name="Amiraslanov A."/>
            <person name="Hajiyeva S."/>
            <person name="Abbasov M."/>
            <person name="Kaur K."/>
            <person name="Hamwieh A."/>
            <person name="Solovyev V."/>
            <person name="Salamov A."/>
            <person name="Braich B."/>
            <person name="Kosarev P."/>
            <person name="Mahmoud A."/>
            <person name="Hajiyev E."/>
            <person name="Babayeva S."/>
            <person name="Izzatullayeva V."/>
            <person name="Mammadov A."/>
            <person name="Mammadov A."/>
            <person name="Sharifova S."/>
            <person name="Ojaghi J."/>
            <person name="Eynullazada K."/>
            <person name="Bayramov B."/>
            <person name="Abdulazimova A."/>
            <person name="Shahmuradov I."/>
        </authorList>
    </citation>
    <scope>NUCLEOTIDE SEQUENCE [LARGE SCALE GENOMIC DNA]</scope>
    <source>
        <strain evidence="3">cv. AG2017</strain>
        <tissue evidence="2">Leaf</tissue>
    </source>
</reference>